<evidence type="ECO:0000313" key="3">
    <source>
        <dbReference type="Proteomes" id="UP001596328"/>
    </source>
</evidence>
<feature type="domain" description="Calcineurin-like phosphoesterase" evidence="1">
    <location>
        <begin position="2"/>
        <end position="57"/>
    </location>
</feature>
<dbReference type="EMBL" id="JBHSWU010000062">
    <property type="protein sequence ID" value="MFC6723885.1"/>
    <property type="molecule type" value="Genomic_DNA"/>
</dbReference>
<proteinExistence type="predicted"/>
<dbReference type="Gene3D" id="3.60.21.10">
    <property type="match status" value="1"/>
</dbReference>
<comment type="caution">
    <text evidence="2">The sequence shown here is derived from an EMBL/GenBank/DDBJ whole genome shotgun (WGS) entry which is preliminary data.</text>
</comment>
<reference evidence="2 3" key="1">
    <citation type="journal article" date="2019" name="Int. J. Syst. Evol. Microbiol.">
        <title>The Global Catalogue of Microorganisms (GCM) 10K type strain sequencing project: providing services to taxonomists for standard genome sequencing and annotation.</title>
        <authorList>
            <consortium name="The Broad Institute Genomics Platform"/>
            <consortium name="The Broad Institute Genome Sequencing Center for Infectious Disease"/>
            <person name="Wu L."/>
            <person name="Ma J."/>
        </authorList>
    </citation>
    <scope>NUCLEOTIDE SEQUENCE [LARGE SCALE GENOMIC DNA]</scope>
    <source>
        <strain evidence="2 3">NBRC 111368</strain>
    </source>
</reference>
<accession>A0ABD5RWR5</accession>
<dbReference type="AlphaFoldDB" id="A0ABD5RWR5"/>
<organism evidence="2 3">
    <name type="scientific">Halobium palmae</name>
    <dbReference type="NCBI Taxonomy" id="1776492"/>
    <lineage>
        <taxon>Archaea</taxon>
        <taxon>Methanobacteriati</taxon>
        <taxon>Methanobacteriota</taxon>
        <taxon>Stenosarchaea group</taxon>
        <taxon>Halobacteria</taxon>
        <taxon>Halobacteriales</taxon>
        <taxon>Haloferacaceae</taxon>
        <taxon>Halobium</taxon>
    </lineage>
</organism>
<dbReference type="InterPro" id="IPR029052">
    <property type="entry name" value="Metallo-depent_PP-like"/>
</dbReference>
<name>A0ABD5RWR5_9EURY</name>
<gene>
    <name evidence="2" type="ORF">ACFQE1_05735</name>
</gene>
<dbReference type="InterPro" id="IPR024654">
    <property type="entry name" value="Calcineurin-like_PHP_lpxH"/>
</dbReference>
<dbReference type="Pfam" id="PF12850">
    <property type="entry name" value="Metallophos_2"/>
    <property type="match status" value="1"/>
</dbReference>
<sequence>MLVLLSDTHSTDGTQLRGRTLEAVREADLVVHVGDFMREPVLDAFEDEASAFAGVYG</sequence>
<evidence type="ECO:0000259" key="1">
    <source>
        <dbReference type="Pfam" id="PF12850"/>
    </source>
</evidence>
<dbReference type="Proteomes" id="UP001596328">
    <property type="component" value="Unassembled WGS sequence"/>
</dbReference>
<feature type="non-terminal residue" evidence="2">
    <location>
        <position position="57"/>
    </location>
</feature>
<dbReference type="SUPFAM" id="SSF56300">
    <property type="entry name" value="Metallo-dependent phosphatases"/>
    <property type="match status" value="1"/>
</dbReference>
<evidence type="ECO:0000313" key="2">
    <source>
        <dbReference type="EMBL" id="MFC6723885.1"/>
    </source>
</evidence>
<keyword evidence="3" id="KW-1185">Reference proteome</keyword>
<protein>
    <submittedName>
        <fullName evidence="2">Metallophosphoesterase family protein</fullName>
    </submittedName>
</protein>